<evidence type="ECO:0000313" key="4">
    <source>
        <dbReference type="RefSeq" id="XP_008592528.1"/>
    </source>
</evidence>
<dbReference type="Pfam" id="PF15750">
    <property type="entry name" value="UBZ_FAAP20"/>
    <property type="match status" value="1"/>
</dbReference>
<dbReference type="InterPro" id="IPR052689">
    <property type="entry name" value="FA_core_complex_assoc"/>
</dbReference>
<dbReference type="InterPro" id="IPR031491">
    <property type="entry name" value="FANCA_interact"/>
</dbReference>
<dbReference type="InterPro" id="IPR031490">
    <property type="entry name" value="UBZ2_FAAP20"/>
</dbReference>
<dbReference type="PANTHER" id="PTHR37862">
    <property type="entry name" value="FANCONI ANEMIA CORE COMPLEX-ASSOCIATED PROTEIN 20"/>
    <property type="match status" value="1"/>
</dbReference>
<evidence type="ECO:0000256" key="1">
    <source>
        <dbReference type="SAM" id="MobiDB-lite"/>
    </source>
</evidence>
<protein>
    <submittedName>
        <fullName evidence="4">Fanconi anemia-associated protein of 20 kDa-like</fullName>
    </submittedName>
</protein>
<dbReference type="PROSITE" id="PS51906">
    <property type="entry name" value="ZF_UBZ2"/>
    <property type="match status" value="1"/>
</dbReference>
<organism evidence="3 4">
    <name type="scientific">Galeopterus variegatus</name>
    <name type="common">Malayan flying lemur</name>
    <name type="synonym">Cynocephalus variegatus</name>
    <dbReference type="NCBI Taxonomy" id="482537"/>
    <lineage>
        <taxon>Eukaryota</taxon>
        <taxon>Metazoa</taxon>
        <taxon>Chordata</taxon>
        <taxon>Craniata</taxon>
        <taxon>Vertebrata</taxon>
        <taxon>Euteleostomi</taxon>
        <taxon>Mammalia</taxon>
        <taxon>Eutheria</taxon>
        <taxon>Euarchontoglires</taxon>
        <taxon>Dermoptera</taxon>
        <taxon>Cynocephalidae</taxon>
        <taxon>Galeopterus</taxon>
    </lineage>
</organism>
<reference evidence="4" key="1">
    <citation type="submission" date="2025-08" db="UniProtKB">
        <authorList>
            <consortium name="RefSeq"/>
        </authorList>
    </citation>
    <scope>IDENTIFICATION</scope>
</reference>
<accession>A0ABM0SI37</accession>
<gene>
    <name evidence="4" type="primary">LOC103610062</name>
</gene>
<dbReference type="Pfam" id="PF15751">
    <property type="entry name" value="FANCA_interact"/>
    <property type="match status" value="1"/>
</dbReference>
<dbReference type="Proteomes" id="UP000694923">
    <property type="component" value="Unplaced"/>
</dbReference>
<dbReference type="RefSeq" id="XP_008592528.1">
    <property type="nucleotide sequence ID" value="XM_008594306.1"/>
</dbReference>
<evidence type="ECO:0000259" key="2">
    <source>
        <dbReference type="PROSITE" id="PS51906"/>
    </source>
</evidence>
<evidence type="ECO:0000313" key="3">
    <source>
        <dbReference type="Proteomes" id="UP000694923"/>
    </source>
</evidence>
<dbReference type="GeneID" id="103610062"/>
<proteinExistence type="predicted"/>
<keyword evidence="3" id="KW-1185">Reference proteome</keyword>
<dbReference type="PANTHER" id="PTHR37862:SF1">
    <property type="entry name" value="FANCONI ANEMIA CORE COMPLEX-ASSOCIATED PROTEIN 20"/>
    <property type="match status" value="1"/>
</dbReference>
<feature type="region of interest" description="Disordered" evidence="1">
    <location>
        <begin position="38"/>
        <end position="60"/>
    </location>
</feature>
<sequence>MPSPGAGRPWFLQEGGGECEHPWAALLRLVGADLTLDDEPLPAFPDQEPGRGQEPVAPPEVFTVGSKTFSWTPFPPAPGTLGSSYRLLCRAKGCPGSPAWSPEGLPMLDPCGTPSAKEQPSEEGAPALQSCPMCQKEFTPGLAQQDIDSHLAQCLAEGTEDVVW</sequence>
<feature type="domain" description="UBZ2-type" evidence="2">
    <location>
        <begin position="128"/>
        <end position="164"/>
    </location>
</feature>
<name>A0ABM0SI37_GALVR</name>